<sequence length="582" mass="60335">MRSAVARLERYLPILTWGRAYDRASLVSDLVAALIVTIMLIPQSLAYAMLAGLPPEVGLYASILPLVAYALFGTSRTLAVGPVAVVSLMTAAVVGEIVAQGTAGYLAAAAALALLSGAMLMLMGLLRLGFLANFLSHPVISGFITASGILIAASQIKHILGIAGGGDTLPAIVATLAGAASGVNPHTAAIGLGVLSFLLFARTRLKPLLIGLGLGRRAADLLTKAAPILAVAVTILLAKGFDLAAHGVALVGAIPPGLPAFAVPDISPHLLGQLAGPAFLIGIIGFVESVSVAQTLAAKRRQRIEPDQELIGLGAANIAAGLSAGYPVTGGFARSVVSFDAGAETPAAGVFTAAGIAVATLFLTPFLAALPQATLAATIIVAVLSLVDLRAIRHVFAYSRADFAAMAATIVVTLSLGVEPGIVAGVGLSLFLFLYRSSRPHMAIVGQVPGTEHFRNVARHAVLTEPHILSIRVDESLYFANSRYLEDRIAQLVAERPQVRHVVLMCPAVNEIDASALASLEAINRRLADAGIAFHLSEVKGPVMDRLRRSDFLDQLTGEVFLSQFAAVRSLRGAEHRPLAVV</sequence>
<dbReference type="SUPFAM" id="SSF52091">
    <property type="entry name" value="SpoIIaa-like"/>
    <property type="match status" value="1"/>
</dbReference>
<dbReference type="Gene3D" id="3.30.750.24">
    <property type="entry name" value="STAS domain"/>
    <property type="match status" value="1"/>
</dbReference>
<feature type="transmembrane region" description="Helical" evidence="5">
    <location>
        <begin position="348"/>
        <end position="368"/>
    </location>
</feature>
<dbReference type="AlphaFoldDB" id="A0AAC9JW29"/>
<dbReference type="InterPro" id="IPR001902">
    <property type="entry name" value="SLC26A/SulP_fam"/>
</dbReference>
<feature type="transmembrane region" description="Helical" evidence="5">
    <location>
        <begin position="186"/>
        <end position="205"/>
    </location>
</feature>
<dbReference type="Pfam" id="PF01740">
    <property type="entry name" value="STAS"/>
    <property type="match status" value="1"/>
</dbReference>
<accession>A0AAC9JW29</accession>
<dbReference type="PROSITE" id="PS50801">
    <property type="entry name" value="STAS"/>
    <property type="match status" value="1"/>
</dbReference>
<keyword evidence="4 5" id="KW-0472">Membrane</keyword>
<feature type="transmembrane region" description="Helical" evidence="5">
    <location>
        <begin position="79"/>
        <end position="98"/>
    </location>
</feature>
<dbReference type="Pfam" id="PF00916">
    <property type="entry name" value="Sulfate_transp"/>
    <property type="match status" value="1"/>
</dbReference>
<evidence type="ECO:0000256" key="2">
    <source>
        <dbReference type="ARBA" id="ARBA00022692"/>
    </source>
</evidence>
<feature type="transmembrane region" description="Helical" evidence="5">
    <location>
        <begin position="404"/>
        <end position="435"/>
    </location>
</feature>
<dbReference type="NCBIfam" id="TIGR00815">
    <property type="entry name" value="sulP"/>
    <property type="match status" value="1"/>
</dbReference>
<organism evidence="7 8">
    <name type="scientific">Chelatococcus daeguensis</name>
    <dbReference type="NCBI Taxonomy" id="444444"/>
    <lineage>
        <taxon>Bacteria</taxon>
        <taxon>Pseudomonadati</taxon>
        <taxon>Pseudomonadota</taxon>
        <taxon>Alphaproteobacteria</taxon>
        <taxon>Hyphomicrobiales</taxon>
        <taxon>Chelatococcaceae</taxon>
        <taxon>Chelatococcus</taxon>
    </lineage>
</organism>
<evidence type="ECO:0000256" key="1">
    <source>
        <dbReference type="ARBA" id="ARBA00004141"/>
    </source>
</evidence>
<evidence type="ECO:0000313" key="7">
    <source>
        <dbReference type="EMBL" id="APF39535.1"/>
    </source>
</evidence>
<gene>
    <name evidence="7" type="ORF">BOQ54_18820</name>
</gene>
<dbReference type="InterPro" id="IPR002645">
    <property type="entry name" value="STAS_dom"/>
</dbReference>
<feature type="domain" description="STAS" evidence="6">
    <location>
        <begin position="458"/>
        <end position="571"/>
    </location>
</feature>
<keyword evidence="2 5" id="KW-0812">Transmembrane</keyword>
<feature type="transmembrane region" description="Helical" evidence="5">
    <location>
        <begin position="30"/>
        <end position="50"/>
    </location>
</feature>
<feature type="transmembrane region" description="Helical" evidence="5">
    <location>
        <begin position="105"/>
        <end position="128"/>
    </location>
</feature>
<geneLocation type="plasmid" evidence="8">
    <name>ptad1</name>
</geneLocation>
<evidence type="ECO:0000256" key="5">
    <source>
        <dbReference type="SAM" id="Phobius"/>
    </source>
</evidence>
<dbReference type="GO" id="GO:0016020">
    <property type="term" value="C:membrane"/>
    <property type="evidence" value="ECO:0007669"/>
    <property type="project" value="UniProtKB-SubCell"/>
</dbReference>
<evidence type="ECO:0000256" key="3">
    <source>
        <dbReference type="ARBA" id="ARBA00022989"/>
    </source>
</evidence>
<comment type="subcellular location">
    <subcellularLocation>
        <location evidence="1">Membrane</location>
        <topology evidence="1">Multi-pass membrane protein</topology>
    </subcellularLocation>
</comment>
<feature type="transmembrane region" description="Helical" evidence="5">
    <location>
        <begin position="226"/>
        <end position="254"/>
    </location>
</feature>
<dbReference type="Proteomes" id="UP000182703">
    <property type="component" value="Plasmid pTAD1"/>
</dbReference>
<evidence type="ECO:0000259" key="6">
    <source>
        <dbReference type="PROSITE" id="PS50801"/>
    </source>
</evidence>
<dbReference type="InterPro" id="IPR036513">
    <property type="entry name" value="STAS_dom_sf"/>
</dbReference>
<dbReference type="KEGG" id="cdq:BOQ54_18820"/>
<dbReference type="CDD" id="cd07042">
    <property type="entry name" value="STAS_SulP_like_sulfate_transporter"/>
    <property type="match status" value="1"/>
</dbReference>
<feature type="transmembrane region" description="Helical" evidence="5">
    <location>
        <begin position="274"/>
        <end position="298"/>
    </location>
</feature>
<feature type="transmembrane region" description="Helical" evidence="5">
    <location>
        <begin position="134"/>
        <end position="152"/>
    </location>
</feature>
<dbReference type="GO" id="GO:0055085">
    <property type="term" value="P:transmembrane transport"/>
    <property type="evidence" value="ECO:0007669"/>
    <property type="project" value="InterPro"/>
</dbReference>
<protein>
    <submittedName>
        <fullName evidence="7">Sodium-independent anion transporter</fullName>
    </submittedName>
</protein>
<evidence type="ECO:0000313" key="8">
    <source>
        <dbReference type="Proteomes" id="UP000182703"/>
    </source>
</evidence>
<reference evidence="7 8" key="1">
    <citation type="submission" date="2016-11" db="EMBL/GenBank/DDBJ databases">
        <title>Complete genome sequence of the aerobically denitrifying bacterium Chelatococcus daeguensis TAD1.</title>
        <authorList>
            <person name="Yang Y."/>
            <person name="Huang S."/>
            <person name="Lin E."/>
        </authorList>
    </citation>
    <scope>NUCLEOTIDE SEQUENCE [LARGE SCALE GENOMIC DNA]</scope>
    <source>
        <strain evidence="7 8">TAD1</strain>
        <plasmid evidence="8">ptad1</plasmid>
    </source>
</reference>
<dbReference type="PANTHER" id="PTHR11814">
    <property type="entry name" value="SULFATE TRANSPORTER"/>
    <property type="match status" value="1"/>
</dbReference>
<feature type="transmembrane region" description="Helical" evidence="5">
    <location>
        <begin position="375"/>
        <end position="392"/>
    </location>
</feature>
<dbReference type="RefSeq" id="WP_071924735.1">
    <property type="nucleotide sequence ID" value="NZ_CP018096.1"/>
</dbReference>
<evidence type="ECO:0000256" key="4">
    <source>
        <dbReference type="ARBA" id="ARBA00023136"/>
    </source>
</evidence>
<feature type="transmembrane region" description="Helical" evidence="5">
    <location>
        <begin position="310"/>
        <end position="328"/>
    </location>
</feature>
<dbReference type="EMBL" id="CP018096">
    <property type="protein sequence ID" value="APF39535.1"/>
    <property type="molecule type" value="Genomic_DNA"/>
</dbReference>
<keyword evidence="8" id="KW-1185">Reference proteome</keyword>
<proteinExistence type="predicted"/>
<keyword evidence="3 5" id="KW-1133">Transmembrane helix</keyword>
<keyword evidence="7" id="KW-0614">Plasmid</keyword>
<dbReference type="InterPro" id="IPR011547">
    <property type="entry name" value="SLC26A/SulP_dom"/>
</dbReference>
<name>A0AAC9JW29_9HYPH</name>
<feature type="transmembrane region" description="Helical" evidence="5">
    <location>
        <begin position="57"/>
        <end position="73"/>
    </location>
</feature>